<protein>
    <submittedName>
        <fullName evidence="2">Uncharacterized protein</fullName>
    </submittedName>
</protein>
<dbReference type="Proteomes" id="UP000434850">
    <property type="component" value="Unassembled WGS sequence"/>
</dbReference>
<dbReference type="EMBL" id="WQLA01000005">
    <property type="protein sequence ID" value="MVN92036.1"/>
    <property type="molecule type" value="Genomic_DNA"/>
</dbReference>
<accession>A0A6I4IEI8</accession>
<gene>
    <name evidence="2" type="ORF">GO816_12940</name>
</gene>
<evidence type="ECO:0000313" key="3">
    <source>
        <dbReference type="Proteomes" id="UP000434850"/>
    </source>
</evidence>
<feature type="region of interest" description="Disordered" evidence="1">
    <location>
        <begin position="43"/>
        <end position="66"/>
    </location>
</feature>
<evidence type="ECO:0000313" key="2">
    <source>
        <dbReference type="EMBL" id="MVN92036.1"/>
    </source>
</evidence>
<dbReference type="RefSeq" id="WP_157542365.1">
    <property type="nucleotide sequence ID" value="NZ_WQLA01000005.1"/>
</dbReference>
<sequence length="66" mass="7282">MNWTALSSIVASLSLILNLIQAFRNKSLKKEVGDLKQKISGSYNRTQTNHGSGGQYMADRDINLGK</sequence>
<evidence type="ECO:0000256" key="1">
    <source>
        <dbReference type="SAM" id="MobiDB-lite"/>
    </source>
</evidence>
<dbReference type="AlphaFoldDB" id="A0A6I4IEI8"/>
<comment type="caution">
    <text evidence="2">The sequence shown here is derived from an EMBL/GenBank/DDBJ whole genome shotgun (WGS) entry which is preliminary data.</text>
</comment>
<name>A0A6I4IEI8_9SPHI</name>
<organism evidence="2 3">
    <name type="scientific">Mucilaginibacter aquatilis</name>
    <dbReference type="NCBI Taxonomy" id="1517760"/>
    <lineage>
        <taxon>Bacteria</taxon>
        <taxon>Pseudomonadati</taxon>
        <taxon>Bacteroidota</taxon>
        <taxon>Sphingobacteriia</taxon>
        <taxon>Sphingobacteriales</taxon>
        <taxon>Sphingobacteriaceae</taxon>
        <taxon>Mucilaginibacter</taxon>
    </lineage>
</organism>
<proteinExistence type="predicted"/>
<reference evidence="2 3" key="1">
    <citation type="submission" date="2019-12" db="EMBL/GenBank/DDBJ databases">
        <title>Mucilaginibacter sp. HME9299 genome sequencing and assembly.</title>
        <authorList>
            <person name="Kang H."/>
            <person name="Kim H."/>
            <person name="Joh K."/>
        </authorList>
    </citation>
    <scope>NUCLEOTIDE SEQUENCE [LARGE SCALE GENOMIC DNA]</scope>
    <source>
        <strain evidence="2 3">HME9299</strain>
    </source>
</reference>
<keyword evidence="3" id="KW-1185">Reference proteome</keyword>